<keyword evidence="3" id="KW-0597">Phosphoprotein</keyword>
<proteinExistence type="predicted"/>
<keyword evidence="9" id="KW-0472">Membrane</keyword>
<dbReference type="GO" id="GO:0016020">
    <property type="term" value="C:membrane"/>
    <property type="evidence" value="ECO:0007669"/>
    <property type="project" value="InterPro"/>
</dbReference>
<feature type="transmembrane region" description="Helical" evidence="9">
    <location>
        <begin position="292"/>
        <end position="313"/>
    </location>
</feature>
<dbReference type="Gene3D" id="3.30.565.10">
    <property type="entry name" value="Histidine kinase-like ATPase, C-terminal domain"/>
    <property type="match status" value="1"/>
</dbReference>
<gene>
    <name evidence="11" type="ORF">SAMN04488563_7148</name>
</gene>
<sequence length="663" mass="68981">MTASRLRYAAVAVAVAIVPTGIALVLVFDELLRDAGRGDLTQGVTNGLVYVLAMVSAATVGAGLALHRPRHPVGWLFLGLADLQAIGPALTGYAAYGAIARPGELPLATAAGLFADSVFVLWFVAIALVFHLTPDGRPLSPRWAWAARATVVAGVLGVVLVQLTPSLAEPPLDGLDNPWAPGGAVGDVLDVGRGAVIIATGAGLVVAAVSLLVRFRRARGTARQQLLWLAPAAVLIPVLVAASFVASYVGSQAVLGVVAGLFVVLLPVATALAITQYHLFEVDRILGRALTYALLTAVLAAVYVVVVVVAGAAVGDSQLSAVIATLAAVSVAAPLRGRLQDAVDRRFNRRRFDAVRMVRDHVHDPRPGVTIEHVLRRALADPDLRVAYWVEGRGEWVSGDGRPAVPGDDDVLLSAPDRPIASVGATAGTPRDLLEAAVGAARPELDNAGLRAAVALQLVEVRESRARIITAADSSRREIERNLHDGAQQRLVALAVRLGLARRLASGDTAALLDELRGDVVETLAELRDLAHGIYPPLLREHGLGEALRSAAGHAVRPTTVDVATDRRFAPGAEAAVYFCCLEAMQNAGKHAGPDATVTVHVGLNGTGLAFEVCDDGAGFDPATAGRSHGFVNMRDRLGALGGRLTVVSGPGRGTVVRGTLPV</sequence>
<evidence type="ECO:0000256" key="6">
    <source>
        <dbReference type="ARBA" id="ARBA00022777"/>
    </source>
</evidence>
<evidence type="ECO:0000256" key="1">
    <source>
        <dbReference type="ARBA" id="ARBA00000085"/>
    </source>
</evidence>
<evidence type="ECO:0000256" key="8">
    <source>
        <dbReference type="ARBA" id="ARBA00023012"/>
    </source>
</evidence>
<dbReference type="RefSeq" id="WP_052762500.1">
    <property type="nucleotide sequence ID" value="NZ_KQ061229.1"/>
</dbReference>
<dbReference type="PANTHER" id="PTHR24421">
    <property type="entry name" value="NITRATE/NITRITE SENSOR PROTEIN NARX-RELATED"/>
    <property type="match status" value="1"/>
</dbReference>
<feature type="transmembrane region" description="Helical" evidence="9">
    <location>
        <begin position="255"/>
        <end position="280"/>
    </location>
</feature>
<dbReference type="AlphaFoldDB" id="A0A1H2M6T3"/>
<accession>A0A1H2M6T3</accession>
<keyword evidence="4" id="KW-0808">Transferase</keyword>
<evidence type="ECO:0000256" key="2">
    <source>
        <dbReference type="ARBA" id="ARBA00012438"/>
    </source>
</evidence>
<dbReference type="EC" id="2.7.13.3" evidence="2"/>
<evidence type="ECO:0000256" key="4">
    <source>
        <dbReference type="ARBA" id="ARBA00022679"/>
    </source>
</evidence>
<feature type="transmembrane region" description="Helical" evidence="9">
    <location>
        <begin position="195"/>
        <end position="215"/>
    </location>
</feature>
<evidence type="ECO:0000256" key="3">
    <source>
        <dbReference type="ARBA" id="ARBA00022553"/>
    </source>
</evidence>
<feature type="transmembrane region" description="Helical" evidence="9">
    <location>
        <begin position="48"/>
        <end position="66"/>
    </location>
</feature>
<dbReference type="InterPro" id="IPR011712">
    <property type="entry name" value="Sig_transdc_His_kin_sub3_dim/P"/>
</dbReference>
<dbReference type="InterPro" id="IPR050482">
    <property type="entry name" value="Sensor_HK_TwoCompSys"/>
</dbReference>
<evidence type="ECO:0000256" key="7">
    <source>
        <dbReference type="ARBA" id="ARBA00022840"/>
    </source>
</evidence>
<feature type="domain" description="Histidine kinase/HSP90-like ATPase" evidence="10">
    <location>
        <begin position="572"/>
        <end position="663"/>
    </location>
</feature>
<organism evidence="11 12">
    <name type="scientific">Jiangella alkaliphila</name>
    <dbReference type="NCBI Taxonomy" id="419479"/>
    <lineage>
        <taxon>Bacteria</taxon>
        <taxon>Bacillati</taxon>
        <taxon>Actinomycetota</taxon>
        <taxon>Actinomycetes</taxon>
        <taxon>Jiangellales</taxon>
        <taxon>Jiangellaceae</taxon>
        <taxon>Jiangella</taxon>
    </lineage>
</organism>
<reference evidence="12" key="1">
    <citation type="submission" date="2016-10" db="EMBL/GenBank/DDBJ databases">
        <authorList>
            <person name="Varghese N."/>
            <person name="Submissions S."/>
        </authorList>
    </citation>
    <scope>NUCLEOTIDE SEQUENCE [LARGE SCALE GENOMIC DNA]</scope>
    <source>
        <strain evidence="12">DSM 45079</strain>
    </source>
</reference>
<dbReference type="InterPro" id="IPR003594">
    <property type="entry name" value="HATPase_dom"/>
</dbReference>
<dbReference type="InterPro" id="IPR036890">
    <property type="entry name" value="HATPase_C_sf"/>
</dbReference>
<keyword evidence="5" id="KW-0547">Nucleotide-binding</keyword>
<dbReference type="GO" id="GO:0000155">
    <property type="term" value="F:phosphorelay sensor kinase activity"/>
    <property type="evidence" value="ECO:0007669"/>
    <property type="project" value="InterPro"/>
</dbReference>
<feature type="transmembrane region" description="Helical" evidence="9">
    <location>
        <begin position="73"/>
        <end position="96"/>
    </location>
</feature>
<keyword evidence="7" id="KW-0067">ATP-binding</keyword>
<protein>
    <recommendedName>
        <fullName evidence="2">histidine kinase</fullName>
        <ecNumber evidence="2">2.7.13.3</ecNumber>
    </recommendedName>
</protein>
<dbReference type="PANTHER" id="PTHR24421:SF10">
    <property type="entry name" value="NITRATE_NITRITE SENSOR PROTEIN NARQ"/>
    <property type="match status" value="1"/>
</dbReference>
<dbReference type="Pfam" id="PF07730">
    <property type="entry name" value="HisKA_3"/>
    <property type="match status" value="1"/>
</dbReference>
<dbReference type="Proteomes" id="UP000182977">
    <property type="component" value="Chromosome I"/>
</dbReference>
<dbReference type="GO" id="GO:0005524">
    <property type="term" value="F:ATP binding"/>
    <property type="evidence" value="ECO:0007669"/>
    <property type="project" value="UniProtKB-KW"/>
</dbReference>
<dbReference type="EMBL" id="LT629791">
    <property type="protein sequence ID" value="SDU88960.1"/>
    <property type="molecule type" value="Genomic_DNA"/>
</dbReference>
<evidence type="ECO:0000256" key="5">
    <source>
        <dbReference type="ARBA" id="ARBA00022741"/>
    </source>
</evidence>
<comment type="catalytic activity">
    <reaction evidence="1">
        <text>ATP + protein L-histidine = ADP + protein N-phospho-L-histidine.</text>
        <dbReference type="EC" id="2.7.13.3"/>
    </reaction>
</comment>
<evidence type="ECO:0000256" key="9">
    <source>
        <dbReference type="SAM" id="Phobius"/>
    </source>
</evidence>
<feature type="transmembrane region" description="Helical" evidence="9">
    <location>
        <begin position="108"/>
        <end position="133"/>
    </location>
</feature>
<dbReference type="SUPFAM" id="SSF55874">
    <property type="entry name" value="ATPase domain of HSP90 chaperone/DNA topoisomerase II/histidine kinase"/>
    <property type="match status" value="1"/>
</dbReference>
<evidence type="ECO:0000259" key="10">
    <source>
        <dbReference type="SMART" id="SM00387"/>
    </source>
</evidence>
<feature type="transmembrane region" description="Helical" evidence="9">
    <location>
        <begin position="227"/>
        <end position="249"/>
    </location>
</feature>
<feature type="transmembrane region" description="Helical" evidence="9">
    <location>
        <begin position="145"/>
        <end position="163"/>
    </location>
</feature>
<dbReference type="STRING" id="419479.SAMN04488563_7148"/>
<keyword evidence="6 11" id="KW-0418">Kinase</keyword>
<keyword evidence="9" id="KW-0812">Transmembrane</keyword>
<dbReference type="Gene3D" id="1.20.5.1930">
    <property type="match status" value="1"/>
</dbReference>
<keyword evidence="8" id="KW-0902">Two-component regulatory system</keyword>
<dbReference type="SMART" id="SM00387">
    <property type="entry name" value="HATPase_c"/>
    <property type="match status" value="1"/>
</dbReference>
<dbReference type="OrthoDB" id="3217947at2"/>
<keyword evidence="9" id="KW-1133">Transmembrane helix</keyword>
<feature type="transmembrane region" description="Helical" evidence="9">
    <location>
        <begin position="7"/>
        <end position="28"/>
    </location>
</feature>
<dbReference type="GO" id="GO:0046983">
    <property type="term" value="F:protein dimerization activity"/>
    <property type="evidence" value="ECO:0007669"/>
    <property type="project" value="InterPro"/>
</dbReference>
<evidence type="ECO:0000313" key="12">
    <source>
        <dbReference type="Proteomes" id="UP000182977"/>
    </source>
</evidence>
<keyword evidence="12" id="KW-1185">Reference proteome</keyword>
<name>A0A1H2M6T3_9ACTN</name>
<dbReference type="Pfam" id="PF02518">
    <property type="entry name" value="HATPase_c"/>
    <property type="match status" value="1"/>
</dbReference>
<dbReference type="CDD" id="cd16917">
    <property type="entry name" value="HATPase_UhpB-NarQ-NarX-like"/>
    <property type="match status" value="1"/>
</dbReference>
<evidence type="ECO:0000313" key="11">
    <source>
        <dbReference type="EMBL" id="SDU88960.1"/>
    </source>
</evidence>